<dbReference type="Pfam" id="PF13116">
    <property type="entry name" value="YhdP"/>
    <property type="match status" value="1"/>
</dbReference>
<organism evidence="3 4">
    <name type="scientific">Pelomicrobium methylotrophicum</name>
    <dbReference type="NCBI Taxonomy" id="2602750"/>
    <lineage>
        <taxon>Bacteria</taxon>
        <taxon>Pseudomonadati</taxon>
        <taxon>Pseudomonadota</taxon>
        <taxon>Hydrogenophilia</taxon>
        <taxon>Hydrogenophilia incertae sedis</taxon>
        <taxon>Pelomicrobium</taxon>
    </lineage>
</organism>
<protein>
    <submittedName>
        <fullName evidence="3">TIGR02099 family protein</fullName>
    </submittedName>
</protein>
<evidence type="ECO:0000313" key="4">
    <source>
        <dbReference type="Proteomes" id="UP000321201"/>
    </source>
</evidence>
<gene>
    <name evidence="3" type="ORF">FR698_06585</name>
</gene>
<dbReference type="InterPro" id="IPR011836">
    <property type="entry name" value="YhdP"/>
</dbReference>
<evidence type="ECO:0000256" key="1">
    <source>
        <dbReference type="SAM" id="Phobius"/>
    </source>
</evidence>
<dbReference type="FunCoup" id="A0A5C7EV62">
    <property type="interactions" value="106"/>
</dbReference>
<dbReference type="InterPro" id="IPR025263">
    <property type="entry name" value="YhdP_central"/>
</dbReference>
<dbReference type="NCBIfam" id="TIGR02099">
    <property type="entry name" value="YhdP family protein"/>
    <property type="match status" value="1"/>
</dbReference>
<evidence type="ECO:0000313" key="3">
    <source>
        <dbReference type="EMBL" id="TXF12201.1"/>
    </source>
</evidence>
<comment type="caution">
    <text evidence="3">The sequence shown here is derived from an EMBL/GenBank/DDBJ whole genome shotgun (WGS) entry which is preliminary data.</text>
</comment>
<sequence length="1279" mass="138609">MNALSKRSETRSAAGHGLRFTVRAAFLAAMATLILAAVAVIVLRDRVLPNADSFRGYVTQYVERSLGLSMTLGRLEAGWHGLRPQLRLFDVQVLDRDGQPALALKRVEAIFSWYSLLHRDIRLHLLEAEAPVVHVRRDSEGRWWVAGLPLDRSPLKAEGVLGGWLLRQRAVLVHGASVVWEDALRGAPPLELSRVELRLENLHGRHRFGLRASAPPALGGRLDVRGDLAAGNGVDLEGWSGELYAALEDVDADAWRPWVWLPEGWRAGTGAVRAWITLQGGWAVAGVADVRLANVAVRLAPELPVLDLVAVGGRLGWRKDKTAYEFFTRRLSLATRDGLRLSPTDFRFRRAGEGESARTELAANVLDLGVLAALSRYLPLAAQTRERLEALSPRGRLADLDASWQGSLAALTDYRVRARFEGLALDPYGLAPGFRGLSGTLEGTEEKGTFTLSGKGAVLELPRVFVQPLVFDRFSVQGGWAKRESGTEISLRRLSFANADLEGTASGKYWTEARGPGRIDLTGRLSRADARRIYAYLPQVVNEEVRAWLKSALLSGRAAEVRLTLKGALEHFPFTDERQGQFLVTAKATGVDLRYAEGWPSLEGIEAELAFRGAKMEITATRGAILGARLTRVHAVIPDLGAAEPHLRVSGEAQGETNAFLRFLDESPLGSRIGGFTRGMEATGGGQLALKLDVPLGHSGEAKLEGVYEFHANRVAFLAGAPPLEQVTGTLRFTDREVRSNGISARFLGGPVRISVSTEAEEVRLTASGRVALESGPASGAAAWTRFLSGSTEWRFTQVVRRDATEETLESSLAGLALALPAPLSKVAEEPLAFRMERRKAGPGLSRLTLSLGDRASAQFLLRRTSDAISVERGAIVLGAPTAKAEREGLWITGKAPVLDADRWLELLPKKGESADLGLAGIDLKVGRLFAFNRLFREVEIAGENRQGALRLRLAGREIAGEVAWEGAGPGMLTARLARLTLPSDETLEREDDQAPPKEHDLPGLDIVADSFTVKDVPYGRLELLAQPEGNLWRIAKLQLRHSDSVLTASGQWQRQPNFPRTRLHVELEVADLGRFVARLKMGEGLRGGKGSVRGTLEWTGVPYSVDYPTLSGSLTLGFQDGQFLEAEPGVAKLLGILSLQALPRRIALDFTDVFSKGFAFEEMRGEVRLARGVARTEELAIDGASAKVVMKGEVDLAHETQNLRVKVMPSLAETAALATGVVGGPVAGLATFALSKVLNDPFDQIAAFEYDIAGTWGDPKVTKIPRGTKSAPPGVGPP</sequence>
<dbReference type="Proteomes" id="UP000321201">
    <property type="component" value="Unassembled WGS sequence"/>
</dbReference>
<keyword evidence="4" id="KW-1185">Reference proteome</keyword>
<feature type="domain" description="YhdP central" evidence="2">
    <location>
        <begin position="19"/>
        <end position="1262"/>
    </location>
</feature>
<keyword evidence="1" id="KW-1133">Transmembrane helix</keyword>
<feature type="transmembrane region" description="Helical" evidence="1">
    <location>
        <begin position="20"/>
        <end position="43"/>
    </location>
</feature>
<dbReference type="PANTHER" id="PTHR38690:SF1">
    <property type="entry name" value="PROTEASE"/>
    <property type="match status" value="1"/>
</dbReference>
<name>A0A5C7EV62_9PROT</name>
<dbReference type="AlphaFoldDB" id="A0A5C7EV62"/>
<dbReference type="EMBL" id="VPFL01000007">
    <property type="protein sequence ID" value="TXF12201.1"/>
    <property type="molecule type" value="Genomic_DNA"/>
</dbReference>
<proteinExistence type="predicted"/>
<accession>A0A5C7EV62</accession>
<dbReference type="OrthoDB" id="8521382at2"/>
<dbReference type="InParanoid" id="A0A5C7EV62"/>
<dbReference type="PANTHER" id="PTHR38690">
    <property type="entry name" value="PROTEASE-RELATED"/>
    <property type="match status" value="1"/>
</dbReference>
<evidence type="ECO:0000259" key="2">
    <source>
        <dbReference type="Pfam" id="PF13116"/>
    </source>
</evidence>
<reference evidence="3 4" key="1">
    <citation type="submission" date="2019-08" db="EMBL/GenBank/DDBJ databases">
        <title>Pelomicrobium methylotrophicum gen. nov., sp. nov. a moderately thermophilic, facultatively anaerobic, lithoautotrophic and methylotrophic bacterium isolated from a terrestrial mud volcano.</title>
        <authorList>
            <person name="Slobodkina G.B."/>
            <person name="Merkel A.Y."/>
            <person name="Slobodkin A.I."/>
        </authorList>
    </citation>
    <scope>NUCLEOTIDE SEQUENCE [LARGE SCALE GENOMIC DNA]</scope>
    <source>
        <strain evidence="3 4">SM250</strain>
    </source>
</reference>
<keyword evidence="1" id="KW-0812">Transmembrane</keyword>
<keyword evidence="1" id="KW-0472">Membrane</keyword>